<dbReference type="PROSITE" id="PS50931">
    <property type="entry name" value="HTH_LYSR"/>
    <property type="match status" value="1"/>
</dbReference>
<evidence type="ECO:0000313" key="6">
    <source>
        <dbReference type="EMBL" id="MUO44973.1"/>
    </source>
</evidence>
<dbReference type="Gene3D" id="1.10.10.10">
    <property type="entry name" value="Winged helix-like DNA-binding domain superfamily/Winged helix DNA-binding domain"/>
    <property type="match status" value="1"/>
</dbReference>
<organism evidence="7 9">
    <name type="scientific">Agrobacterium vitis</name>
    <name type="common">Rhizobium vitis</name>
    <dbReference type="NCBI Taxonomy" id="373"/>
    <lineage>
        <taxon>Bacteria</taxon>
        <taxon>Pseudomonadati</taxon>
        <taxon>Pseudomonadota</taxon>
        <taxon>Alphaproteobacteria</taxon>
        <taxon>Hyphomicrobiales</taxon>
        <taxon>Rhizobiaceae</taxon>
        <taxon>Rhizobium/Agrobacterium group</taxon>
        <taxon>Agrobacterium</taxon>
    </lineage>
</organism>
<comment type="similarity">
    <text evidence="1">Belongs to the LysR transcriptional regulatory family.</text>
</comment>
<keyword evidence="8" id="KW-1185">Reference proteome</keyword>
<dbReference type="InterPro" id="IPR036388">
    <property type="entry name" value="WH-like_DNA-bd_sf"/>
</dbReference>
<evidence type="ECO:0000313" key="8">
    <source>
        <dbReference type="Proteomes" id="UP000179454"/>
    </source>
</evidence>
<name>A0ABD6HH94_AGRVI</name>
<evidence type="ECO:0000256" key="2">
    <source>
        <dbReference type="ARBA" id="ARBA00023015"/>
    </source>
</evidence>
<dbReference type="Pfam" id="PF03466">
    <property type="entry name" value="LysR_substrate"/>
    <property type="match status" value="1"/>
</dbReference>
<evidence type="ECO:0000256" key="1">
    <source>
        <dbReference type="ARBA" id="ARBA00009437"/>
    </source>
</evidence>
<dbReference type="InterPro" id="IPR000847">
    <property type="entry name" value="LysR_HTH_N"/>
</dbReference>
<reference evidence="8 9" key="1">
    <citation type="submission" date="2019-11" db="EMBL/GenBank/DDBJ databases">
        <title>Whole-genome sequencing of Allorhizobium vitis.</title>
        <authorList>
            <person name="Gan H.M."/>
            <person name="Savka M.A."/>
        </authorList>
    </citation>
    <scope>NUCLEOTIDE SEQUENCE [LARGE SCALE GENOMIC DNA]</scope>
    <source>
        <strain evidence="7 9">RF2/1</strain>
        <strain evidence="6 8">T1/7</strain>
    </source>
</reference>
<dbReference type="PANTHER" id="PTHR30537">
    <property type="entry name" value="HTH-TYPE TRANSCRIPTIONAL REGULATOR"/>
    <property type="match status" value="1"/>
</dbReference>
<keyword evidence="2" id="KW-0805">Transcription regulation</keyword>
<dbReference type="Proteomes" id="UP000179454">
    <property type="component" value="Unassembled WGS sequence"/>
</dbReference>
<evidence type="ECO:0000313" key="7">
    <source>
        <dbReference type="EMBL" id="MUP13032.1"/>
    </source>
</evidence>
<proteinExistence type="inferred from homology"/>
<dbReference type="Proteomes" id="UP000179536">
    <property type="component" value="Unassembled WGS sequence"/>
</dbReference>
<evidence type="ECO:0000256" key="3">
    <source>
        <dbReference type="ARBA" id="ARBA00023125"/>
    </source>
</evidence>
<dbReference type="RefSeq" id="WP_012650629.1">
    <property type="nucleotide sequence ID" value="NZ_CP191421.1"/>
</dbReference>
<evidence type="ECO:0000256" key="4">
    <source>
        <dbReference type="ARBA" id="ARBA00023163"/>
    </source>
</evidence>
<feature type="domain" description="HTH lysR-type" evidence="5">
    <location>
        <begin position="9"/>
        <end position="66"/>
    </location>
</feature>
<keyword evidence="4" id="KW-0804">Transcription</keyword>
<evidence type="ECO:0000259" key="5">
    <source>
        <dbReference type="PROSITE" id="PS50931"/>
    </source>
</evidence>
<dbReference type="EMBL" id="MBFA02000024">
    <property type="protein sequence ID" value="MUP13032.1"/>
    <property type="molecule type" value="Genomic_DNA"/>
</dbReference>
<dbReference type="PANTHER" id="PTHR30537:SF74">
    <property type="entry name" value="HTH-TYPE TRANSCRIPTIONAL REGULATOR TRPI"/>
    <property type="match status" value="1"/>
</dbReference>
<accession>A0ABD6HH94</accession>
<keyword evidence="3" id="KW-0238">DNA-binding</keyword>
<dbReference type="InterPro" id="IPR005119">
    <property type="entry name" value="LysR_subst-bd"/>
</dbReference>
<evidence type="ECO:0000313" key="9">
    <source>
        <dbReference type="Proteomes" id="UP000179536"/>
    </source>
</evidence>
<gene>
    <name evidence="7" type="ORF">BBK91_024590</name>
    <name evidence="6" type="ORF">BBL17_024690</name>
</gene>
<dbReference type="GO" id="GO:0003677">
    <property type="term" value="F:DNA binding"/>
    <property type="evidence" value="ECO:0007669"/>
    <property type="project" value="UniProtKB-KW"/>
</dbReference>
<dbReference type="Gene3D" id="3.40.190.10">
    <property type="entry name" value="Periplasmic binding protein-like II"/>
    <property type="match status" value="2"/>
</dbReference>
<sequence>MEQRKRRLPPLKSLLFLESVVRNQSVTAAADELSITHSAVSKQLSQLEVWIGQPLFLEKRKGMIPTAEIGRVAAVLGNAFDEIQDALDELHPKRAAKPPVLRVIAPATLAMRWLIPKLGEFHTSAGETDVMVRPTHTPDNWLEMEFDIAIRRGGLIPPQFLPQSLFAETLSLVATARVAESYRMGQGDQLSQIGLIDVSTRHGELMNWLKLAGLPVAMARQATKLPHFYIALDAMFAGRGALVVPTYLIEDQLSRGELVELFPQSRIQGPSYQVFVNPASGAGNLAKGFVDWIKRAIPSVAQYAETR</sequence>
<dbReference type="EMBL" id="MBFE02000026">
    <property type="protein sequence ID" value="MUO44973.1"/>
    <property type="molecule type" value="Genomic_DNA"/>
</dbReference>
<dbReference type="InterPro" id="IPR036390">
    <property type="entry name" value="WH_DNA-bd_sf"/>
</dbReference>
<dbReference type="InterPro" id="IPR058163">
    <property type="entry name" value="LysR-type_TF_proteobact-type"/>
</dbReference>
<dbReference type="SUPFAM" id="SSF46785">
    <property type="entry name" value="Winged helix' DNA-binding domain"/>
    <property type="match status" value="1"/>
</dbReference>
<dbReference type="Pfam" id="PF00126">
    <property type="entry name" value="HTH_1"/>
    <property type="match status" value="1"/>
</dbReference>
<protein>
    <submittedName>
        <fullName evidence="7">LysR family transcriptional regulator</fullName>
    </submittedName>
</protein>
<comment type="caution">
    <text evidence="7">The sequence shown here is derived from an EMBL/GenBank/DDBJ whole genome shotgun (WGS) entry which is preliminary data.</text>
</comment>
<dbReference type="AlphaFoldDB" id="A0ABD6HH94"/>
<dbReference type="SUPFAM" id="SSF53850">
    <property type="entry name" value="Periplasmic binding protein-like II"/>
    <property type="match status" value="1"/>
</dbReference>